<dbReference type="GO" id="GO:0005524">
    <property type="term" value="F:ATP binding"/>
    <property type="evidence" value="ECO:0007669"/>
    <property type="project" value="UniProtKB-UniRule"/>
</dbReference>
<dbReference type="Pfam" id="PF02224">
    <property type="entry name" value="Cytidylate_kin"/>
    <property type="match status" value="1"/>
</dbReference>
<dbReference type="Gene3D" id="3.40.50.300">
    <property type="entry name" value="P-loop containing nucleotide triphosphate hydrolases"/>
    <property type="match status" value="1"/>
</dbReference>
<keyword evidence="3 8" id="KW-0547">Nucleotide-binding</keyword>
<comment type="similarity">
    <text evidence="1 8">Belongs to the cytidylate kinase family. Type 1 subfamily.</text>
</comment>
<keyword evidence="8" id="KW-0963">Cytoplasm</keyword>
<protein>
    <recommendedName>
        <fullName evidence="8">Cytidylate kinase</fullName>
        <shortName evidence="8">CK</shortName>
        <ecNumber evidence="8">2.7.4.25</ecNumber>
    </recommendedName>
    <alternativeName>
        <fullName evidence="8">Cytidine monophosphate kinase</fullName>
        <shortName evidence="8">CMP kinase</shortName>
    </alternativeName>
</protein>
<accession>A0A1F7SKG1</accession>
<dbReference type="PANTHER" id="PTHR21299">
    <property type="entry name" value="CYTIDYLATE KINASE/PANTOATE-BETA-ALANINE LIGASE"/>
    <property type="match status" value="1"/>
</dbReference>
<evidence type="ECO:0000259" key="9">
    <source>
        <dbReference type="Pfam" id="PF02224"/>
    </source>
</evidence>
<feature type="domain" description="Cytidylate kinase" evidence="9">
    <location>
        <begin position="7"/>
        <end position="220"/>
    </location>
</feature>
<dbReference type="AlphaFoldDB" id="A0A1F7SKG1"/>
<comment type="catalytic activity">
    <reaction evidence="6 8">
        <text>dCMP + ATP = dCDP + ADP</text>
        <dbReference type="Rhea" id="RHEA:25094"/>
        <dbReference type="ChEBI" id="CHEBI:30616"/>
        <dbReference type="ChEBI" id="CHEBI:57566"/>
        <dbReference type="ChEBI" id="CHEBI:58593"/>
        <dbReference type="ChEBI" id="CHEBI:456216"/>
        <dbReference type="EC" id="2.7.4.25"/>
    </reaction>
</comment>
<evidence type="ECO:0000256" key="8">
    <source>
        <dbReference type="HAMAP-Rule" id="MF_00238"/>
    </source>
</evidence>
<evidence type="ECO:0000256" key="5">
    <source>
        <dbReference type="ARBA" id="ARBA00022840"/>
    </source>
</evidence>
<evidence type="ECO:0000256" key="7">
    <source>
        <dbReference type="ARBA" id="ARBA00048478"/>
    </source>
</evidence>
<evidence type="ECO:0000256" key="2">
    <source>
        <dbReference type="ARBA" id="ARBA00022679"/>
    </source>
</evidence>
<dbReference type="EC" id="2.7.4.25" evidence="8"/>
<keyword evidence="4 8" id="KW-0418">Kinase</keyword>
<dbReference type="InterPro" id="IPR027417">
    <property type="entry name" value="P-loop_NTPase"/>
</dbReference>
<evidence type="ECO:0000256" key="3">
    <source>
        <dbReference type="ARBA" id="ARBA00022741"/>
    </source>
</evidence>
<dbReference type="HAMAP" id="MF_00238">
    <property type="entry name" value="Cytidyl_kinase_type1"/>
    <property type="match status" value="1"/>
</dbReference>
<sequence length="233" mass="26153">MRKKPIIAIDGTAGAGKGTAGRLLAEKLNYIYVDSGSIYRALALKAIEKKIDLNKEKELTELTKNTTLKFQKKNNAVRLFIDGRDVSSDIRSEQIGQAASMISAKKGVREGLLGIQRKAGETGGIVMDGRDIGTVVFPDAEIKFFLDASLKVRSKRRYLEQKEKGLKSSLKDTIRKVEKRDHNDSRRKIAPLKKADDAIYIDTSKMTPDEVLKTLLRHCKKKLNKLKKKNMVH</sequence>
<comment type="caution">
    <text evidence="10">The sequence shown here is derived from an EMBL/GenBank/DDBJ whole genome shotgun (WGS) entry which is preliminary data.</text>
</comment>
<evidence type="ECO:0000313" key="11">
    <source>
        <dbReference type="Proteomes" id="UP000178082"/>
    </source>
</evidence>
<dbReference type="PANTHER" id="PTHR21299:SF2">
    <property type="entry name" value="CYTIDYLATE KINASE"/>
    <property type="match status" value="1"/>
</dbReference>
<dbReference type="SUPFAM" id="SSF52540">
    <property type="entry name" value="P-loop containing nucleoside triphosphate hydrolases"/>
    <property type="match status" value="1"/>
</dbReference>
<dbReference type="GO" id="GO:0005829">
    <property type="term" value="C:cytosol"/>
    <property type="evidence" value="ECO:0007669"/>
    <property type="project" value="TreeGrafter"/>
</dbReference>
<reference evidence="10 11" key="1">
    <citation type="journal article" date="2016" name="Nat. Commun.">
        <title>Thousands of microbial genomes shed light on interconnected biogeochemical processes in an aquifer system.</title>
        <authorList>
            <person name="Anantharaman K."/>
            <person name="Brown C.T."/>
            <person name="Hug L.A."/>
            <person name="Sharon I."/>
            <person name="Castelle C.J."/>
            <person name="Probst A.J."/>
            <person name="Thomas B.C."/>
            <person name="Singh A."/>
            <person name="Wilkins M.J."/>
            <person name="Karaoz U."/>
            <person name="Brodie E.L."/>
            <person name="Williams K.H."/>
            <person name="Hubbard S.S."/>
            <person name="Banfield J.F."/>
        </authorList>
    </citation>
    <scope>NUCLEOTIDE SEQUENCE [LARGE SCALE GENOMIC DNA]</scope>
</reference>
<evidence type="ECO:0000256" key="4">
    <source>
        <dbReference type="ARBA" id="ARBA00022777"/>
    </source>
</evidence>
<dbReference type="InterPro" id="IPR011994">
    <property type="entry name" value="Cytidylate_kinase_dom"/>
</dbReference>
<evidence type="ECO:0000256" key="1">
    <source>
        <dbReference type="ARBA" id="ARBA00009427"/>
    </source>
</evidence>
<dbReference type="NCBIfam" id="TIGR00017">
    <property type="entry name" value="cmk"/>
    <property type="match status" value="1"/>
</dbReference>
<dbReference type="EMBL" id="MGDI01000022">
    <property type="protein sequence ID" value="OGL53728.1"/>
    <property type="molecule type" value="Genomic_DNA"/>
</dbReference>
<dbReference type="CDD" id="cd02020">
    <property type="entry name" value="CMPK"/>
    <property type="match status" value="1"/>
</dbReference>
<dbReference type="GO" id="GO:0036430">
    <property type="term" value="F:CMP kinase activity"/>
    <property type="evidence" value="ECO:0007669"/>
    <property type="project" value="RHEA"/>
</dbReference>
<name>A0A1F7SKG1_9BACT</name>
<evidence type="ECO:0000256" key="6">
    <source>
        <dbReference type="ARBA" id="ARBA00047615"/>
    </source>
</evidence>
<feature type="binding site" evidence="8">
    <location>
        <begin position="11"/>
        <end position="19"/>
    </location>
    <ligand>
        <name>ATP</name>
        <dbReference type="ChEBI" id="CHEBI:30616"/>
    </ligand>
</feature>
<gene>
    <name evidence="8" type="primary">cmk</name>
    <name evidence="10" type="ORF">A3G31_03205</name>
</gene>
<keyword evidence="2 8" id="KW-0808">Transferase</keyword>
<dbReference type="GO" id="GO:0015949">
    <property type="term" value="P:nucleobase-containing small molecule interconversion"/>
    <property type="evidence" value="ECO:0007669"/>
    <property type="project" value="TreeGrafter"/>
</dbReference>
<comment type="catalytic activity">
    <reaction evidence="7 8">
        <text>CMP + ATP = CDP + ADP</text>
        <dbReference type="Rhea" id="RHEA:11600"/>
        <dbReference type="ChEBI" id="CHEBI:30616"/>
        <dbReference type="ChEBI" id="CHEBI:58069"/>
        <dbReference type="ChEBI" id="CHEBI:60377"/>
        <dbReference type="ChEBI" id="CHEBI:456216"/>
        <dbReference type="EC" id="2.7.4.25"/>
    </reaction>
</comment>
<dbReference type="STRING" id="1817883.A3G31_03205"/>
<dbReference type="GO" id="GO:0036431">
    <property type="term" value="F:dCMP kinase activity"/>
    <property type="evidence" value="ECO:0007669"/>
    <property type="project" value="InterPro"/>
</dbReference>
<dbReference type="Proteomes" id="UP000178082">
    <property type="component" value="Unassembled WGS sequence"/>
</dbReference>
<dbReference type="GO" id="GO:0006220">
    <property type="term" value="P:pyrimidine nucleotide metabolic process"/>
    <property type="evidence" value="ECO:0007669"/>
    <property type="project" value="UniProtKB-UniRule"/>
</dbReference>
<comment type="subcellular location">
    <subcellularLocation>
        <location evidence="8">Cytoplasm</location>
    </subcellularLocation>
</comment>
<organism evidence="10 11">
    <name type="scientific">Candidatus Schekmanbacteria bacterium RIFCSPLOWO2_12_FULL_38_15</name>
    <dbReference type="NCBI Taxonomy" id="1817883"/>
    <lineage>
        <taxon>Bacteria</taxon>
        <taxon>Candidatus Schekmaniibacteriota</taxon>
    </lineage>
</organism>
<dbReference type="InterPro" id="IPR003136">
    <property type="entry name" value="Cytidylate_kin"/>
</dbReference>
<evidence type="ECO:0000313" key="10">
    <source>
        <dbReference type="EMBL" id="OGL53728.1"/>
    </source>
</evidence>
<keyword evidence="5 8" id="KW-0067">ATP-binding</keyword>
<proteinExistence type="inferred from homology"/>